<organism evidence="2 3">
    <name type="scientific">Catenulispora acidiphila (strain DSM 44928 / JCM 14897 / NBRC 102108 / NRRL B-24433 / ID139908)</name>
    <dbReference type="NCBI Taxonomy" id="479433"/>
    <lineage>
        <taxon>Bacteria</taxon>
        <taxon>Bacillati</taxon>
        <taxon>Actinomycetota</taxon>
        <taxon>Actinomycetes</taxon>
        <taxon>Catenulisporales</taxon>
        <taxon>Catenulisporaceae</taxon>
        <taxon>Catenulispora</taxon>
    </lineage>
</organism>
<dbReference type="Proteomes" id="UP000000851">
    <property type="component" value="Chromosome"/>
</dbReference>
<dbReference type="eggNOG" id="COG1670">
    <property type="taxonomic scope" value="Bacteria"/>
</dbReference>
<dbReference type="GO" id="GO:0008999">
    <property type="term" value="F:protein-N-terminal-alanine acetyltransferase activity"/>
    <property type="evidence" value="ECO:0007669"/>
    <property type="project" value="TreeGrafter"/>
</dbReference>
<keyword evidence="2" id="KW-0808">Transferase</keyword>
<sequence length="193" mass="20292">MTDLSDPAPSELAAPSDPAALSDLSDLFDLSTERLSLHLLTVEEGRRIVDVAPGEQDVWAEDFPMQDDRDGVKGFLGAAEAGHDAGPFGCYRIDRAAPDGAAIGTIGFYGPPDEQGQVMFGYGLVPGARGSGYATEALAALVAFCRSHDGVRTMVADTEAGNTASQRVLDKTGFALVKEEGDMCFYRLDATAG</sequence>
<evidence type="ECO:0000313" key="2">
    <source>
        <dbReference type="EMBL" id="ACU69554.1"/>
    </source>
</evidence>
<reference evidence="2 3" key="1">
    <citation type="journal article" date="2009" name="Stand. Genomic Sci.">
        <title>Complete genome sequence of Catenulispora acidiphila type strain (ID 139908).</title>
        <authorList>
            <person name="Copeland A."/>
            <person name="Lapidus A."/>
            <person name="Glavina Del Rio T."/>
            <person name="Nolan M."/>
            <person name="Lucas S."/>
            <person name="Chen F."/>
            <person name="Tice H."/>
            <person name="Cheng J.F."/>
            <person name="Bruce D."/>
            <person name="Goodwin L."/>
            <person name="Pitluck S."/>
            <person name="Mikhailova N."/>
            <person name="Pati A."/>
            <person name="Ivanova N."/>
            <person name="Mavromatis K."/>
            <person name="Chen A."/>
            <person name="Palaniappan K."/>
            <person name="Chain P."/>
            <person name="Land M."/>
            <person name="Hauser L."/>
            <person name="Chang Y.J."/>
            <person name="Jeffries C.D."/>
            <person name="Chertkov O."/>
            <person name="Brettin T."/>
            <person name="Detter J.C."/>
            <person name="Han C."/>
            <person name="Ali Z."/>
            <person name="Tindall B.J."/>
            <person name="Goker M."/>
            <person name="Bristow J."/>
            <person name="Eisen J.A."/>
            <person name="Markowitz V."/>
            <person name="Hugenholtz P."/>
            <person name="Kyrpides N.C."/>
            <person name="Klenk H.P."/>
        </authorList>
    </citation>
    <scope>NUCLEOTIDE SEQUENCE [LARGE SCALE GENOMIC DNA]</scope>
    <source>
        <strain evidence="3">DSM 44928 / JCM 14897 / NBRC 102108 / NRRL B-24433 / ID139908</strain>
    </source>
</reference>
<dbReference type="SUPFAM" id="SSF55729">
    <property type="entry name" value="Acyl-CoA N-acyltransferases (Nat)"/>
    <property type="match status" value="1"/>
</dbReference>
<name>C7PYZ8_CATAD</name>
<dbReference type="STRING" id="479433.Caci_0618"/>
<dbReference type="GO" id="GO:0005737">
    <property type="term" value="C:cytoplasm"/>
    <property type="evidence" value="ECO:0007669"/>
    <property type="project" value="TreeGrafter"/>
</dbReference>
<dbReference type="EMBL" id="CP001700">
    <property type="protein sequence ID" value="ACU69554.1"/>
    <property type="molecule type" value="Genomic_DNA"/>
</dbReference>
<dbReference type="OrthoDB" id="4543915at2"/>
<evidence type="ECO:0000313" key="3">
    <source>
        <dbReference type="Proteomes" id="UP000000851"/>
    </source>
</evidence>
<dbReference type="PANTHER" id="PTHR43441:SF6">
    <property type="entry name" value="N-ACETYLTRANSFERASE DOMAIN-CONTAINING PROTEIN"/>
    <property type="match status" value="1"/>
</dbReference>
<dbReference type="HOGENOM" id="CLU_013985_28_2_11"/>
<dbReference type="GO" id="GO:1990189">
    <property type="term" value="F:protein N-terminal-serine acetyltransferase activity"/>
    <property type="evidence" value="ECO:0007669"/>
    <property type="project" value="TreeGrafter"/>
</dbReference>
<accession>C7PYZ8</accession>
<dbReference type="CDD" id="cd04301">
    <property type="entry name" value="NAT_SF"/>
    <property type="match status" value="1"/>
</dbReference>
<dbReference type="InterPro" id="IPR000182">
    <property type="entry name" value="GNAT_dom"/>
</dbReference>
<keyword evidence="3" id="KW-1185">Reference proteome</keyword>
<dbReference type="InParanoid" id="C7PYZ8"/>
<dbReference type="InterPro" id="IPR051908">
    <property type="entry name" value="Ribosomal_N-acetyltransferase"/>
</dbReference>
<dbReference type="RefSeq" id="WP_012784849.1">
    <property type="nucleotide sequence ID" value="NC_013131.1"/>
</dbReference>
<dbReference type="Gene3D" id="3.40.630.30">
    <property type="match status" value="1"/>
</dbReference>
<protein>
    <submittedName>
        <fullName evidence="2">GCN5-related N-acetyltransferase</fullName>
    </submittedName>
</protein>
<gene>
    <name evidence="2" type="ordered locus">Caci_0618</name>
</gene>
<dbReference type="KEGG" id="cai:Caci_0618"/>
<dbReference type="AlphaFoldDB" id="C7PYZ8"/>
<feature type="domain" description="N-acetyltransferase" evidence="1">
    <location>
        <begin position="40"/>
        <end position="191"/>
    </location>
</feature>
<dbReference type="InterPro" id="IPR016181">
    <property type="entry name" value="Acyl_CoA_acyltransferase"/>
</dbReference>
<evidence type="ECO:0000259" key="1">
    <source>
        <dbReference type="PROSITE" id="PS51186"/>
    </source>
</evidence>
<dbReference type="PANTHER" id="PTHR43441">
    <property type="entry name" value="RIBOSOMAL-PROTEIN-SERINE ACETYLTRANSFERASE"/>
    <property type="match status" value="1"/>
</dbReference>
<dbReference type="PROSITE" id="PS51186">
    <property type="entry name" value="GNAT"/>
    <property type="match status" value="1"/>
</dbReference>
<dbReference type="Pfam" id="PF13302">
    <property type="entry name" value="Acetyltransf_3"/>
    <property type="match status" value="1"/>
</dbReference>
<proteinExistence type="predicted"/>